<comment type="caution">
    <text evidence="8">The sequence shown here is derived from an EMBL/GenBank/DDBJ whole genome shotgun (WGS) entry which is preliminary data.</text>
</comment>
<dbReference type="InterPro" id="IPR007135">
    <property type="entry name" value="Atg3/Atg10"/>
</dbReference>
<evidence type="ECO:0000256" key="2">
    <source>
        <dbReference type="ARBA" id="ARBA00021099"/>
    </source>
</evidence>
<organism evidence="8 9">
    <name type="scientific">Marasmiellus scandens</name>
    <dbReference type="NCBI Taxonomy" id="2682957"/>
    <lineage>
        <taxon>Eukaryota</taxon>
        <taxon>Fungi</taxon>
        <taxon>Dikarya</taxon>
        <taxon>Basidiomycota</taxon>
        <taxon>Agaricomycotina</taxon>
        <taxon>Agaricomycetes</taxon>
        <taxon>Agaricomycetidae</taxon>
        <taxon>Agaricales</taxon>
        <taxon>Marasmiineae</taxon>
        <taxon>Omphalotaceae</taxon>
        <taxon>Marasmiellus</taxon>
    </lineage>
</organism>
<keyword evidence="5" id="KW-0653">Protein transport</keyword>
<evidence type="ECO:0000256" key="5">
    <source>
        <dbReference type="ARBA" id="ARBA00022927"/>
    </source>
</evidence>
<gene>
    <name evidence="8" type="ORF">VKT23_002155</name>
</gene>
<reference evidence="8 9" key="1">
    <citation type="submission" date="2024-01" db="EMBL/GenBank/DDBJ databases">
        <title>A draft genome for the cacao thread blight pathogen Marasmiellus scandens.</title>
        <authorList>
            <person name="Baruah I.K."/>
            <person name="Leung J."/>
            <person name="Bukari Y."/>
            <person name="Amoako-Attah I."/>
            <person name="Meinhardt L.W."/>
            <person name="Bailey B.A."/>
            <person name="Cohen S.P."/>
        </authorList>
    </citation>
    <scope>NUCLEOTIDE SEQUENCE [LARGE SCALE GENOMIC DNA]</scope>
    <source>
        <strain evidence="8 9">GH-19</strain>
    </source>
</reference>
<dbReference type="EMBL" id="JBANRG010000002">
    <property type="protein sequence ID" value="KAK7470734.1"/>
    <property type="molecule type" value="Genomic_DNA"/>
</dbReference>
<dbReference type="Gene3D" id="3.30.1460.50">
    <property type="match status" value="1"/>
</dbReference>
<dbReference type="Proteomes" id="UP001498398">
    <property type="component" value="Unassembled WGS sequence"/>
</dbReference>
<evidence type="ECO:0000256" key="4">
    <source>
        <dbReference type="ARBA" id="ARBA00022786"/>
    </source>
</evidence>
<dbReference type="PANTHER" id="PTHR14957">
    <property type="entry name" value="UBIQUITIN-LIKE-CONJUGATING ENZYME ATG10"/>
    <property type="match status" value="1"/>
</dbReference>
<evidence type="ECO:0000313" key="8">
    <source>
        <dbReference type="EMBL" id="KAK7470734.1"/>
    </source>
</evidence>
<dbReference type="PANTHER" id="PTHR14957:SF1">
    <property type="entry name" value="UBIQUITIN-LIKE-CONJUGATING ENZYME ATG10"/>
    <property type="match status" value="1"/>
</dbReference>
<sequence length="207" mass="22999">MLTRSEFDKACKDFIAKYASILPSPETSPMMGWSWNEHPFVSGLGYMTRDTSYLKRMDSIDDPNLFIADTEGSDEATMTTSSASEIFTCRQYVVFSATFQVPCFYFNMYDCSGSPLSLDGILQTALFRPCIVDIPDKTSISIGQQGASFPLLSQGDHPTLGTPCWYFHPCETEAAVGELMTEKGQSSALEYIETWFCVVGSVVDLRI</sequence>
<accession>A0ABR1K3U8</accession>
<evidence type="ECO:0000256" key="6">
    <source>
        <dbReference type="ARBA" id="ARBA00023006"/>
    </source>
</evidence>
<comment type="similarity">
    <text evidence="1">Belongs to the ATG10 family.</text>
</comment>
<evidence type="ECO:0000313" key="9">
    <source>
        <dbReference type="Proteomes" id="UP001498398"/>
    </source>
</evidence>
<proteinExistence type="inferred from homology"/>
<name>A0ABR1K3U8_9AGAR</name>
<keyword evidence="6" id="KW-0072">Autophagy</keyword>
<protein>
    <recommendedName>
        <fullName evidence="2">Ubiquitin-like-conjugating enzyme ATG10</fullName>
    </recommendedName>
    <alternativeName>
        <fullName evidence="7">Autophagy-related protein 10</fullName>
    </alternativeName>
</protein>
<keyword evidence="3" id="KW-0808">Transferase</keyword>
<keyword evidence="4" id="KW-0833">Ubl conjugation pathway</keyword>
<dbReference type="Pfam" id="PF03987">
    <property type="entry name" value="Autophagy_act_C"/>
    <property type="match status" value="1"/>
</dbReference>
<keyword evidence="5" id="KW-0813">Transport</keyword>
<evidence type="ECO:0000256" key="7">
    <source>
        <dbReference type="ARBA" id="ARBA00029833"/>
    </source>
</evidence>
<evidence type="ECO:0000256" key="3">
    <source>
        <dbReference type="ARBA" id="ARBA00022679"/>
    </source>
</evidence>
<keyword evidence="9" id="KW-1185">Reference proteome</keyword>
<evidence type="ECO:0000256" key="1">
    <source>
        <dbReference type="ARBA" id="ARBA00005696"/>
    </source>
</evidence>